<dbReference type="Proteomes" id="UP000509667">
    <property type="component" value="Chromosome"/>
</dbReference>
<feature type="transmembrane region" description="Helical" evidence="1">
    <location>
        <begin position="62"/>
        <end position="81"/>
    </location>
</feature>
<feature type="transmembrane region" description="Helical" evidence="1">
    <location>
        <begin position="26"/>
        <end position="50"/>
    </location>
</feature>
<dbReference type="InterPro" id="IPR058341">
    <property type="entry name" value="DUF8028"/>
</dbReference>
<protein>
    <submittedName>
        <fullName evidence="2">Uncharacterized protein</fullName>
    </submittedName>
</protein>
<dbReference type="EMBL" id="CP058910">
    <property type="protein sequence ID" value="QLH77727.1"/>
    <property type="molecule type" value="Genomic_DNA"/>
</dbReference>
<dbReference type="Pfam" id="PF26071">
    <property type="entry name" value="DUF8028"/>
    <property type="match status" value="1"/>
</dbReference>
<organism evidence="2 3">
    <name type="scientific">Halosimplex rubrum</name>
    <dbReference type="NCBI Taxonomy" id="869889"/>
    <lineage>
        <taxon>Archaea</taxon>
        <taxon>Methanobacteriati</taxon>
        <taxon>Methanobacteriota</taxon>
        <taxon>Stenosarchaea group</taxon>
        <taxon>Halobacteria</taxon>
        <taxon>Halobacteriales</taxon>
        <taxon>Haloarculaceae</taxon>
        <taxon>Halosimplex</taxon>
    </lineage>
</organism>
<evidence type="ECO:0000313" key="2">
    <source>
        <dbReference type="EMBL" id="QLH77727.1"/>
    </source>
</evidence>
<dbReference type="RefSeq" id="WP_179911647.1">
    <property type="nucleotide sequence ID" value="NZ_CP058910.1"/>
</dbReference>
<keyword evidence="3" id="KW-1185">Reference proteome</keyword>
<reference evidence="2 3" key="1">
    <citation type="submission" date="2020-07" db="EMBL/GenBank/DDBJ databases">
        <title>Halosimplex pelagicum sp. nov. and Halosimplex rubrum sp. nov., isolated from salted brown alga Laminaria, and emended description of the genus Halosimplex.</title>
        <authorList>
            <person name="Cui H."/>
        </authorList>
    </citation>
    <scope>NUCLEOTIDE SEQUENCE [LARGE SCALE GENOMIC DNA]</scope>
    <source>
        <strain evidence="2 3">R27</strain>
    </source>
</reference>
<accession>A0A7D5SQJ0</accession>
<dbReference type="KEGG" id="hrr:HZS55_10630"/>
<gene>
    <name evidence="2" type="ORF">HZS55_10630</name>
</gene>
<dbReference type="AlphaFoldDB" id="A0A7D5SQJ0"/>
<name>A0A7D5SQJ0_9EURY</name>
<keyword evidence="1" id="KW-0812">Transmembrane</keyword>
<dbReference type="GeneID" id="56078323"/>
<keyword evidence="1" id="KW-1133">Transmembrane helix</keyword>
<proteinExistence type="predicted"/>
<evidence type="ECO:0000313" key="3">
    <source>
        <dbReference type="Proteomes" id="UP000509667"/>
    </source>
</evidence>
<keyword evidence="1" id="KW-0472">Membrane</keyword>
<evidence type="ECO:0000256" key="1">
    <source>
        <dbReference type="SAM" id="Phobius"/>
    </source>
</evidence>
<sequence>MSSRSSDLTSSLDQADVGVSDAGRSIVAPITGAAFWAAVALPFLHLPLLLATGLSAEPYTDAFVALLALNVVALLVGHPHYRD</sequence>